<keyword evidence="2" id="KW-1185">Reference proteome</keyword>
<dbReference type="EMBL" id="MU003511">
    <property type="protein sequence ID" value="KAF2469542.1"/>
    <property type="molecule type" value="Genomic_DNA"/>
</dbReference>
<gene>
    <name evidence="1" type="ORF">BDR25DRAFT_288446</name>
</gene>
<protein>
    <submittedName>
        <fullName evidence="1">Uncharacterized protein</fullName>
    </submittedName>
</protein>
<comment type="caution">
    <text evidence="1">The sequence shown here is derived from an EMBL/GenBank/DDBJ whole genome shotgun (WGS) entry which is preliminary data.</text>
</comment>
<reference evidence="1" key="1">
    <citation type="journal article" date="2020" name="Stud. Mycol.">
        <title>101 Dothideomycetes genomes: a test case for predicting lifestyles and emergence of pathogens.</title>
        <authorList>
            <person name="Haridas S."/>
            <person name="Albert R."/>
            <person name="Binder M."/>
            <person name="Bloem J."/>
            <person name="Labutti K."/>
            <person name="Salamov A."/>
            <person name="Andreopoulos B."/>
            <person name="Baker S."/>
            <person name="Barry K."/>
            <person name="Bills G."/>
            <person name="Bluhm B."/>
            <person name="Cannon C."/>
            <person name="Castanera R."/>
            <person name="Culley D."/>
            <person name="Daum C."/>
            <person name="Ezra D."/>
            <person name="Gonzalez J."/>
            <person name="Henrissat B."/>
            <person name="Kuo A."/>
            <person name="Liang C."/>
            <person name="Lipzen A."/>
            <person name="Lutzoni F."/>
            <person name="Magnuson J."/>
            <person name="Mondo S."/>
            <person name="Nolan M."/>
            <person name="Ohm R."/>
            <person name="Pangilinan J."/>
            <person name="Park H.-J."/>
            <person name="Ramirez L."/>
            <person name="Alfaro M."/>
            <person name="Sun H."/>
            <person name="Tritt A."/>
            <person name="Yoshinaga Y."/>
            <person name="Zwiers L.-H."/>
            <person name="Turgeon B."/>
            <person name="Goodwin S."/>
            <person name="Spatafora J."/>
            <person name="Crous P."/>
            <person name="Grigoriev I."/>
        </authorList>
    </citation>
    <scope>NUCLEOTIDE SEQUENCE</scope>
    <source>
        <strain evidence="1">ATCC 200398</strain>
    </source>
</reference>
<evidence type="ECO:0000313" key="1">
    <source>
        <dbReference type="EMBL" id="KAF2469542.1"/>
    </source>
</evidence>
<sequence length="464" mass="53769">MQSGPNLQPFKHPLRNPTWSHWPSTPLPADKSQLPKDFEASQHPELEDGSLIAWGLEESRLVDPNSRATITVLQVCGLDIKWHENVDDNELRAIISQDDFNYHKSPSESLQIFFINTFQGDSGWLPGNFTIRPSTVSCLRNGGFSGVILCSIYSAEGLWAKMGNQCFLQHDHDGNLASFELSYRYQFAYNHGMSYTQFIRTRHRHRYFCINYPDAAIQRLTAYLKQEPSLAFRPFFLDSLSADECLKGFQQDIADRRSELRKHERTNKEYDNYNKATIALHYLSRDWHTLSQDCLDFHSRLEFLHDSLKKYLKHLLDGRNDWAVERFTNTGESFEVLKSQCETFARWTSVYRDRTNIRINLLFHLANQQESRTSLQIAASTAKVAEQTQRDSSSMITIAAVTMFFLPGTFISAILSTTFFDYGPDGLSVSRKWWILPATTIPLMIATFAVWFGWQYWRFEKKRG</sequence>
<name>A0ACB6QTB4_9PLEO</name>
<organism evidence="1 2">
    <name type="scientific">Lindgomyces ingoldianus</name>
    <dbReference type="NCBI Taxonomy" id="673940"/>
    <lineage>
        <taxon>Eukaryota</taxon>
        <taxon>Fungi</taxon>
        <taxon>Dikarya</taxon>
        <taxon>Ascomycota</taxon>
        <taxon>Pezizomycotina</taxon>
        <taxon>Dothideomycetes</taxon>
        <taxon>Pleosporomycetidae</taxon>
        <taxon>Pleosporales</taxon>
        <taxon>Lindgomycetaceae</taxon>
        <taxon>Lindgomyces</taxon>
    </lineage>
</organism>
<dbReference type="Proteomes" id="UP000799755">
    <property type="component" value="Unassembled WGS sequence"/>
</dbReference>
<proteinExistence type="predicted"/>
<evidence type="ECO:0000313" key="2">
    <source>
        <dbReference type="Proteomes" id="UP000799755"/>
    </source>
</evidence>
<accession>A0ACB6QTB4</accession>